<accession>A0AA35JVY2</accession>
<reference evidence="1" key="1">
    <citation type="submission" date="2022-12" db="EMBL/GenBank/DDBJ databases">
        <authorList>
            <person name="Alioto T."/>
            <person name="Alioto T."/>
            <person name="Gomez Garrido J."/>
        </authorList>
    </citation>
    <scope>NUCLEOTIDE SEQUENCE</scope>
</reference>
<evidence type="ECO:0000313" key="1">
    <source>
        <dbReference type="EMBL" id="CAI5767030.1"/>
    </source>
</evidence>
<evidence type="ECO:0000313" key="2">
    <source>
        <dbReference type="Proteomes" id="UP001178461"/>
    </source>
</evidence>
<keyword evidence="2" id="KW-1185">Reference proteome</keyword>
<dbReference type="Proteomes" id="UP001178461">
    <property type="component" value="Chromosome 2"/>
</dbReference>
<dbReference type="EMBL" id="OX395127">
    <property type="protein sequence ID" value="CAI5767030.1"/>
    <property type="molecule type" value="Genomic_DNA"/>
</dbReference>
<name>A0AA35JVY2_9SAUR</name>
<protein>
    <submittedName>
        <fullName evidence="1">Uncharacterized protein</fullName>
    </submittedName>
</protein>
<gene>
    <name evidence="1" type="ORF">PODLI_1B026380</name>
</gene>
<dbReference type="AlphaFoldDB" id="A0AA35JVY2"/>
<organism evidence="1 2">
    <name type="scientific">Podarcis lilfordi</name>
    <name type="common">Lilford's wall lizard</name>
    <dbReference type="NCBI Taxonomy" id="74358"/>
    <lineage>
        <taxon>Eukaryota</taxon>
        <taxon>Metazoa</taxon>
        <taxon>Chordata</taxon>
        <taxon>Craniata</taxon>
        <taxon>Vertebrata</taxon>
        <taxon>Euteleostomi</taxon>
        <taxon>Lepidosauria</taxon>
        <taxon>Squamata</taxon>
        <taxon>Bifurcata</taxon>
        <taxon>Unidentata</taxon>
        <taxon>Episquamata</taxon>
        <taxon>Laterata</taxon>
        <taxon>Lacertibaenia</taxon>
        <taxon>Lacertidae</taxon>
        <taxon>Podarcis</taxon>
    </lineage>
</organism>
<proteinExistence type="predicted"/>
<sequence>MDVKASSKWAMPGRRNVYMNQSYSPIVHVSETSKAKDSMGLEVAERVRHQQDSHQDTGLLLSWPVQQSASNLVIYYYLNNINLPTRNSVPQCDNTSLPSYTMWKLESLVLSIPIRIPVELPSVHMSNFDALQVGWSILCKKRETSN</sequence>